<dbReference type="InterPro" id="IPR011766">
    <property type="entry name" value="TPP_enzyme_TPP-bd"/>
</dbReference>
<evidence type="ECO:0000256" key="1">
    <source>
        <dbReference type="ARBA" id="ARBA00007812"/>
    </source>
</evidence>
<dbReference type="InterPro" id="IPR012000">
    <property type="entry name" value="Thiamin_PyroP_enz_cen_dom"/>
</dbReference>
<name>A0A8J7PB07_9BACT</name>
<organism evidence="7 8">
    <name type="scientific">Candidatus Obscuribacter phosphatis</name>
    <dbReference type="NCBI Taxonomy" id="1906157"/>
    <lineage>
        <taxon>Bacteria</taxon>
        <taxon>Bacillati</taxon>
        <taxon>Candidatus Melainabacteria</taxon>
        <taxon>Candidatus Obscuribacterales</taxon>
        <taxon>Candidatus Obscuribacteraceae</taxon>
        <taxon>Candidatus Obscuribacter</taxon>
    </lineage>
</organism>
<dbReference type="GO" id="GO:0009097">
    <property type="term" value="P:isoleucine biosynthetic process"/>
    <property type="evidence" value="ECO:0007669"/>
    <property type="project" value="TreeGrafter"/>
</dbReference>
<keyword evidence="2 3" id="KW-0786">Thiamine pyrophosphate</keyword>
<reference evidence="7" key="1">
    <citation type="submission" date="2021-02" db="EMBL/GenBank/DDBJ databases">
        <title>Genome-Resolved Metagenomics of a Microbial Community Performing Photosynthetic Biological Nutrient Removal.</title>
        <authorList>
            <person name="Mcdaniel E.A."/>
        </authorList>
    </citation>
    <scope>NUCLEOTIDE SEQUENCE</scope>
    <source>
        <strain evidence="7">UWPOB_OBS1</strain>
    </source>
</reference>
<dbReference type="GO" id="GO:0030976">
    <property type="term" value="F:thiamine pyrophosphate binding"/>
    <property type="evidence" value="ECO:0007669"/>
    <property type="project" value="InterPro"/>
</dbReference>
<dbReference type="InterPro" id="IPR029035">
    <property type="entry name" value="DHS-like_NAD/FAD-binding_dom"/>
</dbReference>
<dbReference type="SUPFAM" id="SSF52467">
    <property type="entry name" value="DHS-like NAD/FAD-binding domain"/>
    <property type="match status" value="1"/>
</dbReference>
<proteinExistence type="inferred from homology"/>
<dbReference type="Gene3D" id="3.40.50.1220">
    <property type="entry name" value="TPP-binding domain"/>
    <property type="match status" value="1"/>
</dbReference>
<feature type="domain" description="Thiamine pyrophosphate enzyme N-terminal TPP-binding" evidence="6">
    <location>
        <begin position="9"/>
        <end position="110"/>
    </location>
</feature>
<dbReference type="EMBL" id="JAFLCK010000057">
    <property type="protein sequence ID" value="MBN8662836.1"/>
    <property type="molecule type" value="Genomic_DNA"/>
</dbReference>
<protein>
    <submittedName>
        <fullName evidence="7">Thiamine pyrophosphate-binding protein</fullName>
    </submittedName>
</protein>
<evidence type="ECO:0000256" key="3">
    <source>
        <dbReference type="RuleBase" id="RU362132"/>
    </source>
</evidence>
<dbReference type="InterPro" id="IPR012001">
    <property type="entry name" value="Thiamin_PyroP_enz_TPP-bd_dom"/>
</dbReference>
<evidence type="ECO:0000259" key="4">
    <source>
        <dbReference type="Pfam" id="PF00205"/>
    </source>
</evidence>
<dbReference type="SUPFAM" id="SSF52518">
    <property type="entry name" value="Thiamin diphosphate-binding fold (THDP-binding)"/>
    <property type="match status" value="2"/>
</dbReference>
<dbReference type="Pfam" id="PF02775">
    <property type="entry name" value="TPP_enzyme_C"/>
    <property type="match status" value="1"/>
</dbReference>
<dbReference type="GO" id="GO:0005948">
    <property type="term" value="C:acetolactate synthase complex"/>
    <property type="evidence" value="ECO:0007669"/>
    <property type="project" value="TreeGrafter"/>
</dbReference>
<dbReference type="Pfam" id="PF02776">
    <property type="entry name" value="TPP_enzyme_N"/>
    <property type="match status" value="1"/>
</dbReference>
<dbReference type="GO" id="GO:0000287">
    <property type="term" value="F:magnesium ion binding"/>
    <property type="evidence" value="ECO:0007669"/>
    <property type="project" value="InterPro"/>
</dbReference>
<dbReference type="Pfam" id="PF00205">
    <property type="entry name" value="TPP_enzyme_M"/>
    <property type="match status" value="1"/>
</dbReference>
<dbReference type="GO" id="GO:0003984">
    <property type="term" value="F:acetolactate synthase activity"/>
    <property type="evidence" value="ECO:0007669"/>
    <property type="project" value="TreeGrafter"/>
</dbReference>
<dbReference type="InterPro" id="IPR045229">
    <property type="entry name" value="TPP_enz"/>
</dbReference>
<evidence type="ECO:0000259" key="5">
    <source>
        <dbReference type="Pfam" id="PF02775"/>
    </source>
</evidence>
<evidence type="ECO:0000313" key="8">
    <source>
        <dbReference type="Proteomes" id="UP000664277"/>
    </source>
</evidence>
<evidence type="ECO:0000313" key="7">
    <source>
        <dbReference type="EMBL" id="MBN8662836.1"/>
    </source>
</evidence>
<dbReference type="PANTHER" id="PTHR18968">
    <property type="entry name" value="THIAMINE PYROPHOSPHATE ENZYMES"/>
    <property type="match status" value="1"/>
</dbReference>
<evidence type="ECO:0000259" key="6">
    <source>
        <dbReference type="Pfam" id="PF02776"/>
    </source>
</evidence>
<dbReference type="PANTHER" id="PTHR18968:SF13">
    <property type="entry name" value="ACETOLACTATE SYNTHASE CATALYTIC SUBUNIT, MITOCHONDRIAL"/>
    <property type="match status" value="1"/>
</dbReference>
<feature type="domain" description="Thiamine pyrophosphate enzyme TPP-binding" evidence="5">
    <location>
        <begin position="417"/>
        <end position="542"/>
    </location>
</feature>
<gene>
    <name evidence="7" type="ORF">J0M35_20885</name>
</gene>
<dbReference type="GO" id="GO:0050660">
    <property type="term" value="F:flavin adenine dinucleotide binding"/>
    <property type="evidence" value="ECO:0007669"/>
    <property type="project" value="TreeGrafter"/>
</dbReference>
<accession>A0A8J7PB07</accession>
<comment type="similarity">
    <text evidence="1 3">Belongs to the TPP enzyme family.</text>
</comment>
<feature type="domain" description="Thiamine pyrophosphate enzyme central" evidence="4">
    <location>
        <begin position="194"/>
        <end position="329"/>
    </location>
</feature>
<comment type="caution">
    <text evidence="7">The sequence shown here is derived from an EMBL/GenBank/DDBJ whole genome shotgun (WGS) entry which is preliminary data.</text>
</comment>
<dbReference type="Gene3D" id="3.40.50.970">
    <property type="match status" value="2"/>
</dbReference>
<dbReference type="CDD" id="cd07035">
    <property type="entry name" value="TPP_PYR_POX_like"/>
    <property type="match status" value="1"/>
</dbReference>
<dbReference type="InterPro" id="IPR029061">
    <property type="entry name" value="THDP-binding"/>
</dbReference>
<evidence type="ECO:0000256" key="2">
    <source>
        <dbReference type="ARBA" id="ARBA00023052"/>
    </source>
</evidence>
<dbReference type="AlphaFoldDB" id="A0A8J7PB07"/>
<sequence>MNTATKLTSHLIIEQLLLEGASALFHAPRSNPSVLVQMAQASQMLKCGRLLTEKAAAFTAIGNFQATGRPPVLLLSPGQGLLNAMPAIFAAKQIQAPLVLLVEQQSTQILNDDPVLALDNLAPVVKICKWSAEARSSVEVTRLLRRAFTEALAPPKGPVLVSLPVDILYQFAQAEVINPPHTSPLGPAADNFLKKTARSLSGAANPCIIAGNEVSQYRARKEVVVLAEVLGCPVYTEPMPTGVNFPNRHPQFGGVLHFGLSSVRDKLKEHDLVLALGMQTRLSAEADKMSLFNPKAAIIQVNVEPTLSGKSLPCIAAATADIAETLTRLRAEIQLITDSKVLSTAKIRAQETIRLISEERRKLEEGLMYPSGDDPISPFWLMRTLDGVRPTESVVVSDVISVESDPCSVMSLETSSSYLGSNACIDGYALPAALGAQLGVREIPVICLTSDESALHSMETIWSAVHYGLPLKIVIFSAGGAARLMHHAHDNATIFPFGSPPVSFKTMAEAFSMKAFTAKSMAELETAVSQMFEAEGPTLLDVKIT</sequence>
<dbReference type="Proteomes" id="UP000664277">
    <property type="component" value="Unassembled WGS sequence"/>
</dbReference>
<dbReference type="CDD" id="cd00568">
    <property type="entry name" value="TPP_enzymes"/>
    <property type="match status" value="1"/>
</dbReference>
<dbReference type="GO" id="GO:0009099">
    <property type="term" value="P:L-valine biosynthetic process"/>
    <property type="evidence" value="ECO:0007669"/>
    <property type="project" value="TreeGrafter"/>
</dbReference>